<gene>
    <name evidence="1" type="ORF">PVK06_040181</name>
</gene>
<comment type="caution">
    <text evidence="1">The sequence shown here is derived from an EMBL/GenBank/DDBJ whole genome shotgun (WGS) entry which is preliminary data.</text>
</comment>
<evidence type="ECO:0000313" key="2">
    <source>
        <dbReference type="Proteomes" id="UP001358586"/>
    </source>
</evidence>
<organism evidence="1 2">
    <name type="scientific">Gossypium arboreum</name>
    <name type="common">Tree cotton</name>
    <name type="synonym">Gossypium nanking</name>
    <dbReference type="NCBI Taxonomy" id="29729"/>
    <lineage>
        <taxon>Eukaryota</taxon>
        <taxon>Viridiplantae</taxon>
        <taxon>Streptophyta</taxon>
        <taxon>Embryophyta</taxon>
        <taxon>Tracheophyta</taxon>
        <taxon>Spermatophyta</taxon>
        <taxon>Magnoliopsida</taxon>
        <taxon>eudicotyledons</taxon>
        <taxon>Gunneridae</taxon>
        <taxon>Pentapetalae</taxon>
        <taxon>rosids</taxon>
        <taxon>malvids</taxon>
        <taxon>Malvales</taxon>
        <taxon>Malvaceae</taxon>
        <taxon>Malvoideae</taxon>
        <taxon>Gossypium</taxon>
    </lineage>
</organism>
<keyword evidence="2" id="KW-1185">Reference proteome</keyword>
<protein>
    <submittedName>
        <fullName evidence="1">Uncharacterized protein</fullName>
    </submittedName>
</protein>
<sequence length="192" mass="21523">MSIQEHLSSAIAIHELESYMPTVKKESVTFLTKGRKIDAGVILHQEIADCAAKQTGILVFQSLVMLLCQQKGIVPSDDEEVLDNKGLINESFIERMTHGKDTPTMKEEKTSKMRKGRTKLSPIPLPEFPVLPSIIRDYELSSKDHDLGDRDKSVASPPIVNVFIDEKEEESRDIKECKQRIDSIVEGDFIAG</sequence>
<evidence type="ECO:0000313" key="1">
    <source>
        <dbReference type="EMBL" id="KAK5785582.1"/>
    </source>
</evidence>
<dbReference type="Proteomes" id="UP001358586">
    <property type="component" value="Chromosome 11"/>
</dbReference>
<dbReference type="EMBL" id="JARKNE010000011">
    <property type="protein sequence ID" value="KAK5785582.1"/>
    <property type="molecule type" value="Genomic_DNA"/>
</dbReference>
<name>A0ABR0N5H3_GOSAR</name>
<reference evidence="1 2" key="1">
    <citation type="submission" date="2023-03" db="EMBL/GenBank/DDBJ databases">
        <title>WGS of Gossypium arboreum.</title>
        <authorList>
            <person name="Yu D."/>
        </authorList>
    </citation>
    <scope>NUCLEOTIDE SEQUENCE [LARGE SCALE GENOMIC DNA]</scope>
    <source>
        <tissue evidence="1">Leaf</tissue>
    </source>
</reference>
<proteinExistence type="predicted"/>
<accession>A0ABR0N5H3</accession>